<dbReference type="PANTHER" id="PTHR30573:SF0">
    <property type="entry name" value="QUINOLINATE SYNTHASE, CHLOROPLASTIC"/>
    <property type="match status" value="1"/>
</dbReference>
<dbReference type="InterPro" id="IPR036094">
    <property type="entry name" value="NadA_sf"/>
</dbReference>
<dbReference type="Gene3D" id="3.40.50.10800">
    <property type="entry name" value="NadA-like"/>
    <property type="match status" value="3"/>
</dbReference>
<comment type="pathway">
    <text evidence="2">Cofactor biosynthesis; NAD(+) biosynthesis; quinolinate from iminoaspartate: step 1/1.</text>
</comment>
<dbReference type="EMBL" id="FWXW01000004">
    <property type="protein sequence ID" value="SMC63765.1"/>
    <property type="molecule type" value="Genomic_DNA"/>
</dbReference>
<dbReference type="GO" id="GO:0005829">
    <property type="term" value="C:cytosol"/>
    <property type="evidence" value="ECO:0007669"/>
    <property type="project" value="TreeGrafter"/>
</dbReference>
<gene>
    <name evidence="11" type="ORF">SAMN02745168_1938</name>
</gene>
<evidence type="ECO:0000256" key="8">
    <source>
        <dbReference type="ARBA" id="ARBA00023004"/>
    </source>
</evidence>
<dbReference type="GO" id="GO:0051539">
    <property type="term" value="F:4 iron, 4 sulfur cluster binding"/>
    <property type="evidence" value="ECO:0007669"/>
    <property type="project" value="UniProtKB-KW"/>
</dbReference>
<dbReference type="Pfam" id="PF02445">
    <property type="entry name" value="NadA"/>
    <property type="match status" value="1"/>
</dbReference>
<organism evidence="11 12">
    <name type="scientific">Papillibacter cinnamivorans DSM 12816</name>
    <dbReference type="NCBI Taxonomy" id="1122930"/>
    <lineage>
        <taxon>Bacteria</taxon>
        <taxon>Bacillati</taxon>
        <taxon>Bacillota</taxon>
        <taxon>Clostridia</taxon>
        <taxon>Eubacteriales</taxon>
        <taxon>Oscillospiraceae</taxon>
        <taxon>Papillibacter</taxon>
    </lineage>
</organism>
<evidence type="ECO:0000313" key="12">
    <source>
        <dbReference type="Proteomes" id="UP000192790"/>
    </source>
</evidence>
<protein>
    <recommendedName>
        <fullName evidence="3 10">Quinolinate synthase</fullName>
        <ecNumber evidence="3 10">2.5.1.72</ecNumber>
    </recommendedName>
</protein>
<dbReference type="Proteomes" id="UP000192790">
    <property type="component" value="Unassembled WGS sequence"/>
</dbReference>
<dbReference type="RefSeq" id="WP_084234616.1">
    <property type="nucleotide sequence ID" value="NZ_FWXW01000004.1"/>
</dbReference>
<evidence type="ECO:0000256" key="6">
    <source>
        <dbReference type="ARBA" id="ARBA00022679"/>
    </source>
</evidence>
<proteinExistence type="predicted"/>
<dbReference type="GO" id="GO:0008987">
    <property type="term" value="F:quinolinate synthetase A activity"/>
    <property type="evidence" value="ECO:0007669"/>
    <property type="project" value="UniProtKB-UniRule"/>
</dbReference>
<evidence type="ECO:0000256" key="5">
    <source>
        <dbReference type="ARBA" id="ARBA00022642"/>
    </source>
</evidence>
<dbReference type="NCBIfam" id="TIGR00550">
    <property type="entry name" value="nadA"/>
    <property type="match status" value="1"/>
</dbReference>
<accession>A0A1W2ASV1</accession>
<keyword evidence="6" id="KW-0808">Transferase</keyword>
<reference evidence="11 12" key="1">
    <citation type="submission" date="2017-04" db="EMBL/GenBank/DDBJ databases">
        <authorList>
            <person name="Afonso C.L."/>
            <person name="Miller P.J."/>
            <person name="Scott M.A."/>
            <person name="Spackman E."/>
            <person name="Goraichik I."/>
            <person name="Dimitrov K.M."/>
            <person name="Suarez D.L."/>
            <person name="Swayne D.E."/>
        </authorList>
    </citation>
    <scope>NUCLEOTIDE SEQUENCE [LARGE SCALE GENOMIC DNA]</scope>
    <source>
        <strain evidence="11 12">DSM 12816</strain>
    </source>
</reference>
<comment type="cofactor">
    <cofactor evidence="1">
        <name>[4Fe-4S] cluster</name>
        <dbReference type="ChEBI" id="CHEBI:49883"/>
    </cofactor>
</comment>
<evidence type="ECO:0000256" key="1">
    <source>
        <dbReference type="ARBA" id="ARBA00001966"/>
    </source>
</evidence>
<name>A0A1W2ASV1_9FIRM</name>
<evidence type="ECO:0000256" key="4">
    <source>
        <dbReference type="ARBA" id="ARBA00022485"/>
    </source>
</evidence>
<keyword evidence="4" id="KW-0004">4Fe-4S</keyword>
<dbReference type="NCBIfam" id="NF006878">
    <property type="entry name" value="PRK09375.1-2"/>
    <property type="match status" value="1"/>
</dbReference>
<dbReference type="STRING" id="1122930.SAMN02745168_1938"/>
<evidence type="ECO:0000256" key="2">
    <source>
        <dbReference type="ARBA" id="ARBA00005065"/>
    </source>
</evidence>
<keyword evidence="5" id="KW-0662">Pyridine nucleotide biosynthesis</keyword>
<dbReference type="GO" id="GO:0046872">
    <property type="term" value="F:metal ion binding"/>
    <property type="evidence" value="ECO:0007669"/>
    <property type="project" value="UniProtKB-KW"/>
</dbReference>
<keyword evidence="7" id="KW-0479">Metal-binding</keyword>
<evidence type="ECO:0000313" key="11">
    <source>
        <dbReference type="EMBL" id="SMC63765.1"/>
    </source>
</evidence>
<evidence type="ECO:0000256" key="7">
    <source>
        <dbReference type="ARBA" id="ARBA00022723"/>
    </source>
</evidence>
<evidence type="ECO:0000256" key="9">
    <source>
        <dbReference type="ARBA" id="ARBA00023014"/>
    </source>
</evidence>
<dbReference type="PANTHER" id="PTHR30573">
    <property type="entry name" value="QUINOLINATE SYNTHETASE A"/>
    <property type="match status" value="1"/>
</dbReference>
<dbReference type="EC" id="2.5.1.72" evidence="3 10"/>
<dbReference type="UniPathway" id="UPA00253">
    <property type="reaction ID" value="UER00327"/>
</dbReference>
<evidence type="ECO:0000256" key="3">
    <source>
        <dbReference type="ARBA" id="ARBA00012669"/>
    </source>
</evidence>
<keyword evidence="12" id="KW-1185">Reference proteome</keyword>
<dbReference type="GO" id="GO:0034628">
    <property type="term" value="P:'de novo' NAD+ biosynthetic process from L-aspartate"/>
    <property type="evidence" value="ECO:0007669"/>
    <property type="project" value="TreeGrafter"/>
</dbReference>
<dbReference type="SUPFAM" id="SSF142754">
    <property type="entry name" value="NadA-like"/>
    <property type="match status" value="1"/>
</dbReference>
<dbReference type="OrthoDB" id="9801204at2"/>
<sequence length="307" mass="33939">MNTRDMQDEILRLKRENDICILAHAYQSQDIWEAADYVGDSFGLSRKAAEAPQKTMLMCGVRFMAETVKILSPEKTVLLSHSQAGCPMADQADKDLILQMKEMYPGYTVVAYINTTAETKTACDICVTSSSAVRIIRKLENPNILFLPDCNLGDWVAKQVPEKNLRLVRGGCPTHLRMTAKDVEKAREAHPGALLLAHPECHPSVTALADYVGSTTGILSYAETSENNEFLIGTENSIVQHLQFQYPDKRFYPLSKDCVCHNMKLTTLADVYNCVKGAGGEEIHLDPDTIAGAGRCIDAMLRLGNEP</sequence>
<evidence type="ECO:0000256" key="10">
    <source>
        <dbReference type="NCBIfam" id="TIGR00550"/>
    </source>
</evidence>
<keyword evidence="8" id="KW-0408">Iron</keyword>
<dbReference type="InterPro" id="IPR003473">
    <property type="entry name" value="NadA"/>
</dbReference>
<dbReference type="AlphaFoldDB" id="A0A1W2ASV1"/>
<keyword evidence="9" id="KW-0411">Iron-sulfur</keyword>